<sequence>MAVTSTLYEDRTPIFGKNTSRRGRGPAVCALRREYFQSLGSFRYPTSKSVKAITVKECFRRRIDIPSRLLFRLAQSVDRRGVRLRRDVGYEGEISTPLSRVRNGLYDEGSVAALQ</sequence>
<proteinExistence type="predicted"/>
<comment type="caution">
    <text evidence="1">The sequence shown here is derived from an EMBL/GenBank/DDBJ whole genome shotgun (WGS) entry which is preliminary data.</text>
</comment>
<reference evidence="1 2" key="1">
    <citation type="journal article" date="2019" name="Commun. Biol.">
        <title>The bagworm genome reveals a unique fibroin gene that provides high tensile strength.</title>
        <authorList>
            <person name="Kono N."/>
            <person name="Nakamura H."/>
            <person name="Ohtoshi R."/>
            <person name="Tomita M."/>
            <person name="Numata K."/>
            <person name="Arakawa K."/>
        </authorList>
    </citation>
    <scope>NUCLEOTIDE SEQUENCE [LARGE SCALE GENOMIC DNA]</scope>
</reference>
<accession>A0A4C1UIK4</accession>
<gene>
    <name evidence="1" type="ORF">EVAR_12193_1</name>
</gene>
<name>A0A4C1UIK4_EUMVA</name>
<dbReference type="AlphaFoldDB" id="A0A4C1UIK4"/>
<dbReference type="Proteomes" id="UP000299102">
    <property type="component" value="Unassembled WGS sequence"/>
</dbReference>
<protein>
    <submittedName>
        <fullName evidence="1">Uncharacterized protein</fullName>
    </submittedName>
</protein>
<dbReference type="EMBL" id="BGZK01000171">
    <property type="protein sequence ID" value="GBP25714.1"/>
    <property type="molecule type" value="Genomic_DNA"/>
</dbReference>
<keyword evidence="2" id="KW-1185">Reference proteome</keyword>
<evidence type="ECO:0000313" key="2">
    <source>
        <dbReference type="Proteomes" id="UP000299102"/>
    </source>
</evidence>
<evidence type="ECO:0000313" key="1">
    <source>
        <dbReference type="EMBL" id="GBP25714.1"/>
    </source>
</evidence>
<organism evidence="1 2">
    <name type="scientific">Eumeta variegata</name>
    <name type="common">Bagworm moth</name>
    <name type="synonym">Eumeta japonica</name>
    <dbReference type="NCBI Taxonomy" id="151549"/>
    <lineage>
        <taxon>Eukaryota</taxon>
        <taxon>Metazoa</taxon>
        <taxon>Ecdysozoa</taxon>
        <taxon>Arthropoda</taxon>
        <taxon>Hexapoda</taxon>
        <taxon>Insecta</taxon>
        <taxon>Pterygota</taxon>
        <taxon>Neoptera</taxon>
        <taxon>Endopterygota</taxon>
        <taxon>Lepidoptera</taxon>
        <taxon>Glossata</taxon>
        <taxon>Ditrysia</taxon>
        <taxon>Tineoidea</taxon>
        <taxon>Psychidae</taxon>
        <taxon>Oiketicinae</taxon>
        <taxon>Eumeta</taxon>
    </lineage>
</organism>